<dbReference type="AlphaFoldDB" id="A0A060A1P7"/>
<dbReference type="Pfam" id="PF00675">
    <property type="entry name" value="Peptidase_M16"/>
    <property type="match status" value="1"/>
</dbReference>
<protein>
    <submittedName>
        <fullName evidence="7">Peptidase, M16 family</fullName>
    </submittedName>
</protein>
<organism evidence="7 8">
    <name type="scientific">Acidithiobacillus caldus (strain ATCC 51756 / DSM 8584 / KU)</name>
    <dbReference type="NCBI Taxonomy" id="637389"/>
    <lineage>
        <taxon>Bacteria</taxon>
        <taxon>Pseudomonadati</taxon>
        <taxon>Pseudomonadota</taxon>
        <taxon>Acidithiobacillia</taxon>
        <taxon>Acidithiobacillales</taxon>
        <taxon>Acidithiobacillaceae</taxon>
        <taxon>Acidithiobacillus</taxon>
    </lineage>
</organism>
<comment type="similarity">
    <text evidence="2 3">Belongs to the peptidase M16 family.</text>
</comment>
<feature type="domain" description="Peptidase M16 C-terminal" evidence="6">
    <location>
        <begin position="175"/>
        <end position="345"/>
    </location>
</feature>
<name>A0A060A1P7_ACICK</name>
<feature type="domain" description="Peptidase M16 N-terminal" evidence="5">
    <location>
        <begin position="22"/>
        <end position="165"/>
    </location>
</feature>
<dbReference type="RefSeq" id="WP_004868759.1">
    <property type="nucleotide sequence ID" value="NZ_CP005986.1"/>
</dbReference>
<dbReference type="InterPro" id="IPR050361">
    <property type="entry name" value="MPP/UQCRC_Complex"/>
</dbReference>
<evidence type="ECO:0000313" key="7">
    <source>
        <dbReference type="EMBL" id="AIA56151.1"/>
    </source>
</evidence>
<dbReference type="GeneID" id="92932369"/>
<gene>
    <name evidence="7" type="ORF">Acaty_c2298</name>
</gene>
<sequence>MTPAVTAAQATRSVLDNGIILVSETLPARQQVALSITIAQGSRHQRRAENGFAHLLEHMFFKGSQSFTGEEINRRIELLGGGINAFTDRESTVLHGTVLAEDGQKAFTLLCDMLLHPQWTARDLVAERGVVAQEAAMVAEDLEDWLSERAITRFWSDSPLAWPVLGRATAIRRASAARLRQYHAAMLANAPIVVTAVGAISHDTLRAWAKPLESLPPRRSLPTIPPQPSYARGVSRRPEAQQVHALWLTEAAPFAAPEHLPELLANLILGGGSASRLFRNLRDRLGLAYQVYSQVEALSDTGEWSIYCAVPPGAWGVTRREVHRILRELQDAGPTPEEFQWARHSLRVQWLLGQGDLEIRMARLTRQALYLGRCLDEAESLDALAQIRQEQLQTAFARWQRQLEWSCQPSTAQPRKPSFQRRKAAKMATGSAAVSG</sequence>
<dbReference type="Gene3D" id="3.30.830.10">
    <property type="entry name" value="Metalloenzyme, LuxS/M16 peptidase-like"/>
    <property type="match status" value="2"/>
</dbReference>
<dbReference type="eggNOG" id="COG0612">
    <property type="taxonomic scope" value="Bacteria"/>
</dbReference>
<dbReference type="EMBL" id="CP005986">
    <property type="protein sequence ID" value="AIA56151.1"/>
    <property type="molecule type" value="Genomic_DNA"/>
</dbReference>
<dbReference type="KEGG" id="acz:Acaty_c2298"/>
<reference evidence="7 8" key="1">
    <citation type="journal article" date="2009" name="J. Bacteriol.">
        <title>Draft genome sequence of the extremely acidophilic bacterium Acidithiobacillus caldus ATCC 51756 reveals metabolic versatility in the genus Acidithiobacillus.</title>
        <authorList>
            <person name="Valdes J."/>
            <person name="Quatrini R."/>
            <person name="Hallberg K."/>
            <person name="Dopson M."/>
            <person name="Valenzuela P.D."/>
            <person name="Holmes D.S."/>
        </authorList>
    </citation>
    <scope>NUCLEOTIDE SEQUENCE [LARGE SCALE GENOMIC DNA]</scope>
    <source>
        <strain evidence="8">ATCC 51756 / DSM 8584 / KU</strain>
    </source>
</reference>
<proteinExistence type="inferred from homology"/>
<dbReference type="GO" id="GO:0046872">
    <property type="term" value="F:metal ion binding"/>
    <property type="evidence" value="ECO:0007669"/>
    <property type="project" value="InterPro"/>
</dbReference>
<dbReference type="Proteomes" id="UP000005522">
    <property type="component" value="Chromosome"/>
</dbReference>
<dbReference type="PROSITE" id="PS00143">
    <property type="entry name" value="INSULINASE"/>
    <property type="match status" value="1"/>
</dbReference>
<dbReference type="HOGENOM" id="CLU_009902_3_3_6"/>
<dbReference type="SUPFAM" id="SSF63411">
    <property type="entry name" value="LuxS/MPP-like metallohydrolase"/>
    <property type="match status" value="2"/>
</dbReference>
<dbReference type="GO" id="GO:0004222">
    <property type="term" value="F:metalloendopeptidase activity"/>
    <property type="evidence" value="ECO:0007669"/>
    <property type="project" value="InterPro"/>
</dbReference>
<feature type="region of interest" description="Disordered" evidence="4">
    <location>
        <begin position="409"/>
        <end position="436"/>
    </location>
</feature>
<evidence type="ECO:0000313" key="8">
    <source>
        <dbReference type="Proteomes" id="UP000005522"/>
    </source>
</evidence>
<evidence type="ECO:0000259" key="5">
    <source>
        <dbReference type="Pfam" id="PF00675"/>
    </source>
</evidence>
<accession>A0A060A1P7</accession>
<evidence type="ECO:0000259" key="6">
    <source>
        <dbReference type="Pfam" id="PF05193"/>
    </source>
</evidence>
<dbReference type="InterPro" id="IPR011249">
    <property type="entry name" value="Metalloenz_LuxS/M16"/>
</dbReference>
<evidence type="ECO:0000256" key="2">
    <source>
        <dbReference type="ARBA" id="ARBA00007261"/>
    </source>
</evidence>
<dbReference type="PANTHER" id="PTHR11851">
    <property type="entry name" value="METALLOPROTEASE"/>
    <property type="match status" value="1"/>
</dbReference>
<dbReference type="InterPro" id="IPR011765">
    <property type="entry name" value="Pept_M16_N"/>
</dbReference>
<dbReference type="InterPro" id="IPR001431">
    <property type="entry name" value="Pept_M16_Zn_BS"/>
</dbReference>
<dbReference type="GO" id="GO:0006508">
    <property type="term" value="P:proteolysis"/>
    <property type="evidence" value="ECO:0007669"/>
    <property type="project" value="InterPro"/>
</dbReference>
<comment type="cofactor">
    <cofactor evidence="1">
        <name>Zn(2+)</name>
        <dbReference type="ChEBI" id="CHEBI:29105"/>
    </cofactor>
</comment>
<dbReference type="PANTHER" id="PTHR11851:SF49">
    <property type="entry name" value="MITOCHONDRIAL-PROCESSING PEPTIDASE SUBUNIT ALPHA"/>
    <property type="match status" value="1"/>
</dbReference>
<evidence type="ECO:0000256" key="3">
    <source>
        <dbReference type="RuleBase" id="RU004447"/>
    </source>
</evidence>
<dbReference type="InterPro" id="IPR007863">
    <property type="entry name" value="Peptidase_M16_C"/>
</dbReference>
<dbReference type="Pfam" id="PF05193">
    <property type="entry name" value="Peptidase_M16_C"/>
    <property type="match status" value="1"/>
</dbReference>
<evidence type="ECO:0000256" key="4">
    <source>
        <dbReference type="SAM" id="MobiDB-lite"/>
    </source>
</evidence>
<evidence type="ECO:0000256" key="1">
    <source>
        <dbReference type="ARBA" id="ARBA00001947"/>
    </source>
</evidence>